<name>A0ABQ9IQH9_9CUCU</name>
<dbReference type="EMBL" id="JAPWTJ010005111">
    <property type="protein sequence ID" value="KAJ8939952.1"/>
    <property type="molecule type" value="Genomic_DNA"/>
</dbReference>
<protein>
    <submittedName>
        <fullName evidence="1">Uncharacterized protein</fullName>
    </submittedName>
</protein>
<evidence type="ECO:0000313" key="1">
    <source>
        <dbReference type="EMBL" id="KAJ8939952.1"/>
    </source>
</evidence>
<keyword evidence="2" id="KW-1185">Reference proteome</keyword>
<organism evidence="1 2">
    <name type="scientific">Molorchus minor</name>
    <dbReference type="NCBI Taxonomy" id="1323400"/>
    <lineage>
        <taxon>Eukaryota</taxon>
        <taxon>Metazoa</taxon>
        <taxon>Ecdysozoa</taxon>
        <taxon>Arthropoda</taxon>
        <taxon>Hexapoda</taxon>
        <taxon>Insecta</taxon>
        <taxon>Pterygota</taxon>
        <taxon>Neoptera</taxon>
        <taxon>Endopterygota</taxon>
        <taxon>Coleoptera</taxon>
        <taxon>Polyphaga</taxon>
        <taxon>Cucujiformia</taxon>
        <taxon>Chrysomeloidea</taxon>
        <taxon>Cerambycidae</taxon>
        <taxon>Lamiinae</taxon>
        <taxon>Monochamini</taxon>
        <taxon>Molorchus</taxon>
    </lineage>
</organism>
<proteinExistence type="predicted"/>
<evidence type="ECO:0000313" key="2">
    <source>
        <dbReference type="Proteomes" id="UP001162164"/>
    </source>
</evidence>
<accession>A0ABQ9IQH9</accession>
<feature type="non-terminal residue" evidence="1">
    <location>
        <position position="100"/>
    </location>
</feature>
<reference evidence="1" key="1">
    <citation type="journal article" date="2023" name="Insect Mol. Biol.">
        <title>Genome sequencing provides insights into the evolution of gene families encoding plant cell wall-degrading enzymes in longhorned beetles.</title>
        <authorList>
            <person name="Shin N.R."/>
            <person name="Okamura Y."/>
            <person name="Kirsch R."/>
            <person name="Pauchet Y."/>
        </authorList>
    </citation>
    <scope>NUCLEOTIDE SEQUENCE</scope>
    <source>
        <strain evidence="1">MMC_N1</strain>
    </source>
</reference>
<sequence length="100" mass="11725">MDPYIRDFKVNTIKTELVSNLDECNQVLKINDHNCNIKLLHNNIRSIGKNLEEFKCYLKQLTTDVECIVLTETWQVADLDLCHIEGYDILYNEGTYNQND</sequence>
<gene>
    <name evidence="1" type="ORF">NQ317_006929</name>
</gene>
<dbReference type="Proteomes" id="UP001162164">
    <property type="component" value="Unassembled WGS sequence"/>
</dbReference>
<comment type="caution">
    <text evidence="1">The sequence shown here is derived from an EMBL/GenBank/DDBJ whole genome shotgun (WGS) entry which is preliminary data.</text>
</comment>